<evidence type="ECO:0000256" key="1">
    <source>
        <dbReference type="SAM" id="Phobius"/>
    </source>
</evidence>
<dbReference type="EMBL" id="VYQE01000002">
    <property type="protein sequence ID" value="KAA9009205.1"/>
    <property type="molecule type" value="Genomic_DNA"/>
</dbReference>
<dbReference type="AlphaFoldDB" id="A0A5J5GLY1"/>
<keyword evidence="3" id="KW-1185">Reference proteome</keyword>
<protein>
    <submittedName>
        <fullName evidence="2">DUF2177 family protein</fullName>
    </submittedName>
</protein>
<dbReference type="RefSeq" id="WP_150444738.1">
    <property type="nucleotide sequence ID" value="NZ_VYQE01000002.1"/>
</dbReference>
<dbReference type="InterPro" id="IPR018687">
    <property type="entry name" value="DUF2177_membr"/>
</dbReference>
<comment type="caution">
    <text evidence="2">The sequence shown here is derived from an EMBL/GenBank/DDBJ whole genome shotgun (WGS) entry which is preliminary data.</text>
</comment>
<organism evidence="2 3">
    <name type="scientific">Histidinibacterium aquaticum</name>
    <dbReference type="NCBI Taxonomy" id="2613962"/>
    <lineage>
        <taxon>Bacteria</taxon>
        <taxon>Pseudomonadati</taxon>
        <taxon>Pseudomonadota</taxon>
        <taxon>Alphaproteobacteria</taxon>
        <taxon>Rhodobacterales</taxon>
        <taxon>Paracoccaceae</taxon>
        <taxon>Histidinibacterium</taxon>
    </lineage>
</organism>
<keyword evidence="1" id="KW-0812">Transmembrane</keyword>
<evidence type="ECO:0000313" key="2">
    <source>
        <dbReference type="EMBL" id="KAA9009205.1"/>
    </source>
</evidence>
<keyword evidence="1" id="KW-0472">Membrane</keyword>
<dbReference type="Proteomes" id="UP000326554">
    <property type="component" value="Unassembled WGS sequence"/>
</dbReference>
<sequence length="133" mass="14619">MSLIVLFIATAAIFLVVDAIMLSTVMRPLFERHIGDWLTEGFRLAPAAAFYLFYVGVLLYFVSWPALRDGSSYASVILPAALFGAAAYGTYEFSNYATLSRWHPSMVAVDWVWGTVLTTGSALGGLWIARLLT</sequence>
<gene>
    <name evidence="2" type="ORF">F3S47_08095</name>
</gene>
<accession>A0A5J5GLY1</accession>
<feature type="transmembrane region" description="Helical" evidence="1">
    <location>
        <begin position="43"/>
        <end position="61"/>
    </location>
</feature>
<reference evidence="2 3" key="1">
    <citation type="submission" date="2019-09" db="EMBL/GenBank/DDBJ databases">
        <authorList>
            <person name="Park J.-S."/>
            <person name="Choi H.-J."/>
        </authorList>
    </citation>
    <scope>NUCLEOTIDE SEQUENCE [LARGE SCALE GENOMIC DNA]</scope>
    <source>
        <strain evidence="2 3">176SS1-4</strain>
    </source>
</reference>
<name>A0A5J5GLY1_9RHOB</name>
<feature type="transmembrane region" description="Helical" evidence="1">
    <location>
        <begin position="73"/>
        <end position="91"/>
    </location>
</feature>
<dbReference type="Pfam" id="PF09945">
    <property type="entry name" value="DUF2177"/>
    <property type="match status" value="1"/>
</dbReference>
<proteinExistence type="predicted"/>
<feature type="transmembrane region" description="Helical" evidence="1">
    <location>
        <begin position="111"/>
        <end position="132"/>
    </location>
</feature>
<keyword evidence="1" id="KW-1133">Transmembrane helix</keyword>
<evidence type="ECO:0000313" key="3">
    <source>
        <dbReference type="Proteomes" id="UP000326554"/>
    </source>
</evidence>